<sequence length="250" mass="27838">EHVRPRSTRPTSPIVQKWGGSSPTPAPPPAFESPPFSAPPPPAMNSLSLSPFYSACNTSTLPKLKPLYTLHHHSYTNVNQKQRIRKGRCRAELLHEAPFVVAIGACVLNSLAFPLPVGPDDNEDGNSVIDSADARFAVMGIISFIPYFNWMSWVFAWMDTGDKRYAFYAILEASIKNGDLQSFQLFNGALRNTSSKKDARISEQGTRKDGQRLPSAHDESRNKIRSWGIPKKPAQQANHLDEEEEEGKKH</sequence>
<comment type="caution">
    <text evidence="3">The sequence shown here is derived from an EMBL/GenBank/DDBJ whole genome shotgun (WGS) entry which is preliminary data.</text>
</comment>
<dbReference type="PANTHER" id="PTHR36804:SF1">
    <property type="entry name" value="OS04G0585600 PROTEIN"/>
    <property type="match status" value="1"/>
</dbReference>
<keyword evidence="2" id="KW-1133">Transmembrane helix</keyword>
<keyword evidence="2" id="KW-0812">Transmembrane</keyword>
<dbReference type="EMBL" id="LEKV01004394">
    <property type="protein sequence ID" value="KVH95268.1"/>
    <property type="molecule type" value="Genomic_DNA"/>
</dbReference>
<keyword evidence="4" id="KW-1185">Reference proteome</keyword>
<dbReference type="PANTHER" id="PTHR36804">
    <property type="entry name" value="OSJNBA0013K16.11 PROTEIN"/>
    <property type="match status" value="1"/>
</dbReference>
<name>A0A103XQZ4_CYNCS</name>
<dbReference type="Gramene" id="KVH95268">
    <property type="protein sequence ID" value="KVH95268"/>
    <property type="gene ID" value="Ccrd_002649"/>
</dbReference>
<feature type="transmembrane region" description="Helical" evidence="2">
    <location>
        <begin position="136"/>
        <end position="158"/>
    </location>
</feature>
<keyword evidence="2" id="KW-0472">Membrane</keyword>
<feature type="region of interest" description="Disordered" evidence="1">
    <location>
        <begin position="1"/>
        <end position="39"/>
    </location>
</feature>
<protein>
    <submittedName>
        <fullName evidence="3">Uncharacterized protein</fullName>
    </submittedName>
</protein>
<dbReference type="OMA" id="SHNIRGK"/>
<evidence type="ECO:0000256" key="2">
    <source>
        <dbReference type="SAM" id="Phobius"/>
    </source>
</evidence>
<feature type="compositionally biased region" description="Acidic residues" evidence="1">
    <location>
        <begin position="241"/>
        <end position="250"/>
    </location>
</feature>
<organism evidence="3 4">
    <name type="scientific">Cynara cardunculus var. scolymus</name>
    <name type="common">Globe artichoke</name>
    <name type="synonym">Cynara scolymus</name>
    <dbReference type="NCBI Taxonomy" id="59895"/>
    <lineage>
        <taxon>Eukaryota</taxon>
        <taxon>Viridiplantae</taxon>
        <taxon>Streptophyta</taxon>
        <taxon>Embryophyta</taxon>
        <taxon>Tracheophyta</taxon>
        <taxon>Spermatophyta</taxon>
        <taxon>Magnoliopsida</taxon>
        <taxon>eudicotyledons</taxon>
        <taxon>Gunneridae</taxon>
        <taxon>Pentapetalae</taxon>
        <taxon>asterids</taxon>
        <taxon>campanulids</taxon>
        <taxon>Asterales</taxon>
        <taxon>Asteraceae</taxon>
        <taxon>Carduoideae</taxon>
        <taxon>Cardueae</taxon>
        <taxon>Carduinae</taxon>
        <taxon>Cynara</taxon>
    </lineage>
</organism>
<proteinExistence type="predicted"/>
<dbReference type="AlphaFoldDB" id="A0A103XQZ4"/>
<gene>
    <name evidence="3" type="ORF">Ccrd_002649</name>
</gene>
<evidence type="ECO:0000313" key="4">
    <source>
        <dbReference type="Proteomes" id="UP000243975"/>
    </source>
</evidence>
<dbReference type="STRING" id="59895.A0A103XQZ4"/>
<feature type="compositionally biased region" description="Pro residues" evidence="1">
    <location>
        <begin position="24"/>
        <end position="39"/>
    </location>
</feature>
<evidence type="ECO:0000256" key="1">
    <source>
        <dbReference type="SAM" id="MobiDB-lite"/>
    </source>
</evidence>
<feature type="non-terminal residue" evidence="3">
    <location>
        <position position="1"/>
    </location>
</feature>
<dbReference type="Proteomes" id="UP000243975">
    <property type="component" value="Unassembled WGS sequence"/>
</dbReference>
<accession>A0A103XQZ4</accession>
<feature type="compositionally biased region" description="Basic and acidic residues" evidence="1">
    <location>
        <begin position="196"/>
        <end position="222"/>
    </location>
</feature>
<reference evidence="3 4" key="1">
    <citation type="journal article" date="2016" name="Sci. Rep.">
        <title>The genome sequence of the outbreeding globe artichoke constructed de novo incorporating a phase-aware low-pass sequencing strategy of F1 progeny.</title>
        <authorList>
            <person name="Scaglione D."/>
            <person name="Reyes-Chin-Wo S."/>
            <person name="Acquadro A."/>
            <person name="Froenicke L."/>
            <person name="Portis E."/>
            <person name="Beitel C."/>
            <person name="Tirone M."/>
            <person name="Mauro R."/>
            <person name="Lo Monaco A."/>
            <person name="Mauromicale G."/>
            <person name="Faccioli P."/>
            <person name="Cattivelli L."/>
            <person name="Rieseberg L."/>
            <person name="Michelmore R."/>
            <person name="Lanteri S."/>
        </authorList>
    </citation>
    <scope>NUCLEOTIDE SEQUENCE [LARGE SCALE GENOMIC DNA]</scope>
    <source>
        <strain evidence="3">2C</strain>
    </source>
</reference>
<evidence type="ECO:0000313" key="3">
    <source>
        <dbReference type="EMBL" id="KVH95268.1"/>
    </source>
</evidence>
<feature type="transmembrane region" description="Helical" evidence="2">
    <location>
        <begin position="93"/>
        <end position="116"/>
    </location>
</feature>
<feature type="region of interest" description="Disordered" evidence="1">
    <location>
        <begin position="196"/>
        <end position="250"/>
    </location>
</feature>